<gene>
    <name evidence="1" type="ORF">ACFQGR_01510</name>
</gene>
<keyword evidence="2" id="KW-1185">Reference proteome</keyword>
<name>A0ABW1RRR7_9LACO</name>
<accession>A0ABW1RRR7</accession>
<proteinExistence type="predicted"/>
<dbReference type="EMBL" id="JBHSSG010000007">
    <property type="protein sequence ID" value="MFC6178089.1"/>
    <property type="molecule type" value="Genomic_DNA"/>
</dbReference>
<dbReference type="Proteomes" id="UP001596158">
    <property type="component" value="Unassembled WGS sequence"/>
</dbReference>
<reference evidence="2" key="1">
    <citation type="journal article" date="2019" name="Int. J. Syst. Evol. Microbiol.">
        <title>The Global Catalogue of Microorganisms (GCM) 10K type strain sequencing project: providing services to taxonomists for standard genome sequencing and annotation.</title>
        <authorList>
            <consortium name="The Broad Institute Genomics Platform"/>
            <consortium name="The Broad Institute Genome Sequencing Center for Infectious Disease"/>
            <person name="Wu L."/>
            <person name="Ma J."/>
        </authorList>
    </citation>
    <scope>NUCLEOTIDE SEQUENCE [LARGE SCALE GENOMIC DNA]</scope>
    <source>
        <strain evidence="2">CCM 8924</strain>
    </source>
</reference>
<evidence type="ECO:0000313" key="2">
    <source>
        <dbReference type="Proteomes" id="UP001596158"/>
    </source>
</evidence>
<dbReference type="RefSeq" id="WP_137600727.1">
    <property type="nucleotide sequence ID" value="NZ_BJDT01000005.1"/>
</dbReference>
<organism evidence="1 2">
    <name type="scientific">Weissella sagaensis</name>
    <dbReference type="NCBI Taxonomy" id="2559928"/>
    <lineage>
        <taxon>Bacteria</taxon>
        <taxon>Bacillati</taxon>
        <taxon>Bacillota</taxon>
        <taxon>Bacilli</taxon>
        <taxon>Lactobacillales</taxon>
        <taxon>Lactobacillaceae</taxon>
        <taxon>Weissella</taxon>
    </lineage>
</organism>
<comment type="caution">
    <text evidence="1">The sequence shown here is derived from an EMBL/GenBank/DDBJ whole genome shotgun (WGS) entry which is preliminary data.</text>
</comment>
<protein>
    <submittedName>
        <fullName evidence="1">Uncharacterized protein</fullName>
    </submittedName>
</protein>
<evidence type="ECO:0000313" key="1">
    <source>
        <dbReference type="EMBL" id="MFC6178089.1"/>
    </source>
</evidence>
<sequence length="93" mass="10527">MRYNDRVKIVTTTEDDEWGDTTSTTSDWLACRITGVSTQMNMNVFGKYTSNALAVHFKTKLSQVDYVLIDDVKRKPQAVLQARKNTVVIVQAV</sequence>